<gene>
    <name evidence="2" type="ORF">SAMN05444580_102379</name>
</gene>
<feature type="signal peptide" evidence="1">
    <location>
        <begin position="1"/>
        <end position="33"/>
    </location>
</feature>
<organism evidence="2 3">
    <name type="scientific">Rhodococcus tukisamuensis</name>
    <dbReference type="NCBI Taxonomy" id="168276"/>
    <lineage>
        <taxon>Bacteria</taxon>
        <taxon>Bacillati</taxon>
        <taxon>Actinomycetota</taxon>
        <taxon>Actinomycetes</taxon>
        <taxon>Mycobacteriales</taxon>
        <taxon>Nocardiaceae</taxon>
        <taxon>Rhodococcus</taxon>
    </lineage>
</organism>
<keyword evidence="1" id="KW-0732">Signal</keyword>
<dbReference type="Proteomes" id="UP000199417">
    <property type="component" value="Unassembled WGS sequence"/>
</dbReference>
<protein>
    <submittedName>
        <fullName evidence="2">Uncharacterized protein</fullName>
    </submittedName>
</protein>
<dbReference type="AlphaFoldDB" id="A0A1G6R8G5"/>
<keyword evidence="3" id="KW-1185">Reference proteome</keyword>
<dbReference type="EMBL" id="FNAB01000002">
    <property type="protein sequence ID" value="SDD00940.1"/>
    <property type="molecule type" value="Genomic_DNA"/>
</dbReference>
<evidence type="ECO:0000313" key="3">
    <source>
        <dbReference type="Proteomes" id="UP000199417"/>
    </source>
</evidence>
<dbReference type="PROSITE" id="PS51318">
    <property type="entry name" value="TAT"/>
    <property type="match status" value="1"/>
</dbReference>
<dbReference type="STRING" id="168276.SAMN05444580_102379"/>
<evidence type="ECO:0000256" key="1">
    <source>
        <dbReference type="SAM" id="SignalP"/>
    </source>
</evidence>
<evidence type="ECO:0000313" key="2">
    <source>
        <dbReference type="EMBL" id="SDD00940.1"/>
    </source>
</evidence>
<accession>A0A1G6R8G5</accession>
<name>A0A1G6R8G5_9NOCA</name>
<proteinExistence type="predicted"/>
<feature type="chain" id="PRO_5038618602" evidence="1">
    <location>
        <begin position="34"/>
        <end position="168"/>
    </location>
</feature>
<reference evidence="2 3" key="1">
    <citation type="submission" date="2016-10" db="EMBL/GenBank/DDBJ databases">
        <authorList>
            <person name="de Groot N.N."/>
        </authorList>
    </citation>
    <scope>NUCLEOTIDE SEQUENCE [LARGE SCALE GENOMIC DNA]</scope>
    <source>
        <strain evidence="2 3">JCM 11308</strain>
    </source>
</reference>
<dbReference type="RefSeq" id="WP_169888217.1">
    <property type="nucleotide sequence ID" value="NZ_FNAB01000002.1"/>
</dbReference>
<dbReference type="InterPro" id="IPR006311">
    <property type="entry name" value="TAT_signal"/>
</dbReference>
<sequence length="168" mass="16139">MPAALISPALSRRGAFRVAGAAALGLAALGATAGCAGSGSNDEAREPDPLLVPLAAARRDAAAATAAAALAPDRAGALTVVANERTAHADALSAEILRAAGSEATATTTAAPSTTAASAPPAVDDVRAGLADSQRGAAALARRLDGYRAGLLGSISAAVAVQQAVLLP</sequence>